<proteinExistence type="predicted"/>
<dbReference type="HOGENOM" id="CLU_2816840_0_0_1"/>
<protein>
    <submittedName>
        <fullName evidence="1">Uncharacterized protein</fullName>
    </submittedName>
</protein>
<reference evidence="1" key="1">
    <citation type="submission" date="2015-04" db="UniProtKB">
        <authorList>
            <consortium name="EnsemblPlants"/>
        </authorList>
    </citation>
    <scope>IDENTIFICATION</scope>
    <source>
        <strain evidence="1">SL10</strain>
    </source>
</reference>
<organism evidence="1">
    <name type="scientific">Oryza nivara</name>
    <name type="common">Indian wild rice</name>
    <name type="synonym">Oryza sativa f. spontanea</name>
    <dbReference type="NCBI Taxonomy" id="4536"/>
    <lineage>
        <taxon>Eukaryota</taxon>
        <taxon>Viridiplantae</taxon>
        <taxon>Streptophyta</taxon>
        <taxon>Embryophyta</taxon>
        <taxon>Tracheophyta</taxon>
        <taxon>Spermatophyta</taxon>
        <taxon>Magnoliopsida</taxon>
        <taxon>Liliopsida</taxon>
        <taxon>Poales</taxon>
        <taxon>Poaceae</taxon>
        <taxon>BOP clade</taxon>
        <taxon>Oryzoideae</taxon>
        <taxon>Oryzeae</taxon>
        <taxon>Oryzinae</taxon>
        <taxon>Oryza</taxon>
    </lineage>
</organism>
<dbReference type="AlphaFoldDB" id="A0A0E0I019"/>
<dbReference type="Gramene" id="ONIVA07G10910.1">
    <property type="protein sequence ID" value="ONIVA07G10910.1"/>
    <property type="gene ID" value="ONIVA07G10910"/>
</dbReference>
<accession>A0A0E0I019</accession>
<evidence type="ECO:0000313" key="1">
    <source>
        <dbReference type="EnsemblPlants" id="ONIVA07G10910.1"/>
    </source>
</evidence>
<dbReference type="EnsemblPlants" id="ONIVA07G10910.1">
    <property type="protein sequence ID" value="ONIVA07G10910.1"/>
    <property type="gene ID" value="ONIVA07G10910"/>
</dbReference>
<evidence type="ECO:0000313" key="2">
    <source>
        <dbReference type="Proteomes" id="UP000006591"/>
    </source>
</evidence>
<dbReference type="Proteomes" id="UP000006591">
    <property type="component" value="Chromosome 7"/>
</dbReference>
<sequence length="67" mass="7249">MCAKPLEDSFKYAFITAEAYIVTNGNLVSSAYANGELGILGATFGEHKDTQLKSSVRLILLVLLKTI</sequence>
<name>A0A0E0I019_ORYNI</name>
<reference evidence="1" key="2">
    <citation type="submission" date="2018-04" db="EMBL/GenBank/DDBJ databases">
        <title>OnivRS2 (Oryza nivara Reference Sequence Version 2).</title>
        <authorList>
            <person name="Zhang J."/>
            <person name="Kudrna D."/>
            <person name="Lee S."/>
            <person name="Talag J."/>
            <person name="Rajasekar S."/>
            <person name="Welchert J."/>
            <person name="Hsing Y.-I."/>
            <person name="Wing R.A."/>
        </authorList>
    </citation>
    <scope>NUCLEOTIDE SEQUENCE [LARGE SCALE GENOMIC DNA]</scope>
    <source>
        <strain evidence="1">SL10</strain>
    </source>
</reference>
<keyword evidence="2" id="KW-1185">Reference proteome</keyword>